<keyword evidence="3" id="KW-1185">Reference proteome</keyword>
<organism evidence="3 4">
    <name type="scientific">Panagrellus redivivus</name>
    <name type="common">Microworm</name>
    <dbReference type="NCBI Taxonomy" id="6233"/>
    <lineage>
        <taxon>Eukaryota</taxon>
        <taxon>Metazoa</taxon>
        <taxon>Ecdysozoa</taxon>
        <taxon>Nematoda</taxon>
        <taxon>Chromadorea</taxon>
        <taxon>Rhabditida</taxon>
        <taxon>Tylenchina</taxon>
        <taxon>Panagrolaimomorpha</taxon>
        <taxon>Panagrolaimoidea</taxon>
        <taxon>Panagrolaimidae</taxon>
        <taxon>Panagrellus</taxon>
    </lineage>
</organism>
<feature type="region of interest" description="Disordered" evidence="1">
    <location>
        <begin position="609"/>
        <end position="638"/>
    </location>
</feature>
<proteinExistence type="predicted"/>
<reference evidence="3" key="1">
    <citation type="journal article" date="2013" name="Genetics">
        <title>The draft genome and transcriptome of Panagrellus redivivus are shaped by the harsh demands of a free-living lifestyle.</title>
        <authorList>
            <person name="Srinivasan J."/>
            <person name="Dillman A.R."/>
            <person name="Macchietto M.G."/>
            <person name="Heikkinen L."/>
            <person name="Lakso M."/>
            <person name="Fracchia K.M."/>
            <person name="Antoshechkin I."/>
            <person name="Mortazavi A."/>
            <person name="Wong G."/>
            <person name="Sternberg P.W."/>
        </authorList>
    </citation>
    <scope>NUCLEOTIDE SEQUENCE [LARGE SCALE GENOMIC DNA]</scope>
    <source>
        <strain evidence="3">MT8872</strain>
    </source>
</reference>
<sequence>MDFSDPRIQLALRYVEKHRANDSVRGIVALLAIGVVNGLFNRSVLLNLYFDYPVVILMLQMAALIVGLKVARASNHIELKPYTFQRGGKLFFPSLFYAIINYLMLDGVDGITLPLFLPLFRFLPAVILATLVYSKRCKTPSPENTKIIGFMCTTAFFVSLYSSQTNVFAIPLGLVSLLIYGFTFLQFENLRESTENPFDLIYANAVNCFMFFIIADFVNIDLYQAYLFIGKMSSILFVICFTVLILAGAAFHGVVIYCIFKTNAFHTANAINFMSAIQIVAAYVIAFSQFYDVPIDTEDKSYVYFNDGKILLNTGTLPNGLRIHATTNGLILRGYSEKLKSCQDFGFHVQSPYGNGQFQTITAEASAFTAEFTYICSNDPNGPTSSTFRSVENILIHSDCGRGYDVYFTLINIAEHTCNLWLSLDSSNNLDPFLTYPVFAYPTKEEGYYLIPRAPKGFEERASKLVINVQSVENKTYTFYKMIYRPIPTIEITTPPKCSNFEVFIDFDATCTVSMEFLANDIKITNTKPEKLGFRPKQTVLTFTYSGVYFYTFEPLSMRHLDKCIFSNNFRITAEFTMRVWYNEKKKSESCNSVEIVFVDDVAMKPPLINTTPTEEPPSEVTTDTTALETETDEERETSSASTKVWSIVALVICVLVVIIVGAVIMIVRFIKKH</sequence>
<keyword evidence="2" id="KW-0472">Membrane</keyword>
<feature type="transmembrane region" description="Helical" evidence="2">
    <location>
        <begin position="111"/>
        <end position="133"/>
    </location>
</feature>
<evidence type="ECO:0000313" key="3">
    <source>
        <dbReference type="Proteomes" id="UP000492821"/>
    </source>
</evidence>
<dbReference type="Proteomes" id="UP000492821">
    <property type="component" value="Unassembled WGS sequence"/>
</dbReference>
<evidence type="ECO:0000313" key="4">
    <source>
        <dbReference type="WBParaSite" id="Pan_g21510.t1"/>
    </source>
</evidence>
<feature type="transmembrane region" description="Helical" evidence="2">
    <location>
        <begin position="168"/>
        <end position="187"/>
    </location>
</feature>
<feature type="transmembrane region" description="Helical" evidence="2">
    <location>
        <begin position="645"/>
        <end position="671"/>
    </location>
</feature>
<keyword evidence="2" id="KW-0812">Transmembrane</keyword>
<protein>
    <submittedName>
        <fullName evidence="4">DUF4384 domain-containing protein</fullName>
    </submittedName>
</protein>
<feature type="transmembrane region" description="Helical" evidence="2">
    <location>
        <begin position="52"/>
        <end position="70"/>
    </location>
</feature>
<feature type="transmembrane region" description="Helical" evidence="2">
    <location>
        <begin position="145"/>
        <end position="162"/>
    </location>
</feature>
<accession>A0A7E4VIB4</accession>
<feature type="transmembrane region" description="Helical" evidence="2">
    <location>
        <begin position="23"/>
        <end position="40"/>
    </location>
</feature>
<dbReference type="WBParaSite" id="Pan_g21510.t1">
    <property type="protein sequence ID" value="Pan_g21510.t1"/>
    <property type="gene ID" value="Pan_g21510"/>
</dbReference>
<keyword evidence="2" id="KW-1133">Transmembrane helix</keyword>
<evidence type="ECO:0000256" key="1">
    <source>
        <dbReference type="SAM" id="MobiDB-lite"/>
    </source>
</evidence>
<feature type="transmembrane region" description="Helical" evidence="2">
    <location>
        <begin position="235"/>
        <end position="259"/>
    </location>
</feature>
<feature type="compositionally biased region" description="Low complexity" evidence="1">
    <location>
        <begin position="611"/>
        <end position="629"/>
    </location>
</feature>
<reference evidence="4" key="2">
    <citation type="submission" date="2020-10" db="UniProtKB">
        <authorList>
            <consortium name="WormBaseParasite"/>
        </authorList>
    </citation>
    <scope>IDENTIFICATION</scope>
</reference>
<dbReference type="AlphaFoldDB" id="A0A7E4VIB4"/>
<name>A0A7E4VIB4_PANRE</name>
<evidence type="ECO:0000256" key="2">
    <source>
        <dbReference type="SAM" id="Phobius"/>
    </source>
</evidence>
<feature type="transmembrane region" description="Helical" evidence="2">
    <location>
        <begin position="208"/>
        <end position="229"/>
    </location>
</feature>
<feature type="transmembrane region" description="Helical" evidence="2">
    <location>
        <begin position="90"/>
        <end position="105"/>
    </location>
</feature>
<feature type="transmembrane region" description="Helical" evidence="2">
    <location>
        <begin position="271"/>
        <end position="291"/>
    </location>
</feature>